<dbReference type="GO" id="GO:0016740">
    <property type="term" value="F:transferase activity"/>
    <property type="evidence" value="ECO:0007669"/>
    <property type="project" value="UniProtKB-KW"/>
</dbReference>
<feature type="domain" description="Glycosyl transferase CAP10" evidence="3">
    <location>
        <begin position="151"/>
        <end position="393"/>
    </location>
</feature>
<reference evidence="4 5" key="1">
    <citation type="journal article" date="2020" name="G3 (Bethesda)">
        <title>Improved Reference Genome for Cyclotella cryptica CCMP332, a Model for Cell Wall Morphogenesis, Salinity Adaptation, and Lipid Production in Diatoms (Bacillariophyta).</title>
        <authorList>
            <person name="Roberts W.R."/>
            <person name="Downey K.M."/>
            <person name="Ruck E.C."/>
            <person name="Traller J.C."/>
            <person name="Alverson A.J."/>
        </authorList>
    </citation>
    <scope>NUCLEOTIDE SEQUENCE [LARGE SCALE GENOMIC DNA]</scope>
    <source>
        <strain evidence="4 5">CCMP332</strain>
    </source>
</reference>
<dbReference type="EMBL" id="JABMIG020000160">
    <property type="protein sequence ID" value="KAL3788198.1"/>
    <property type="molecule type" value="Genomic_DNA"/>
</dbReference>
<dbReference type="InterPro" id="IPR051091">
    <property type="entry name" value="O-Glucosyltr/Glycosyltrsf_90"/>
</dbReference>
<dbReference type="InterPro" id="IPR006598">
    <property type="entry name" value="CAP10"/>
</dbReference>
<name>A0ABD3PJE9_9STRA</name>
<evidence type="ECO:0000313" key="5">
    <source>
        <dbReference type="Proteomes" id="UP001516023"/>
    </source>
</evidence>
<evidence type="ECO:0000313" key="4">
    <source>
        <dbReference type="EMBL" id="KAL3788198.1"/>
    </source>
</evidence>
<dbReference type="PANTHER" id="PTHR12203">
    <property type="entry name" value="KDEL LYS-ASP-GLU-LEU CONTAINING - RELATED"/>
    <property type="match status" value="1"/>
</dbReference>
<comment type="caution">
    <text evidence="4">The sequence shown here is derived from an EMBL/GenBank/DDBJ whole genome shotgun (WGS) entry which is preliminary data.</text>
</comment>
<accession>A0ABD3PJE9</accession>
<protein>
    <recommendedName>
        <fullName evidence="3">Glycosyl transferase CAP10 domain-containing protein</fullName>
    </recommendedName>
</protein>
<dbReference type="Proteomes" id="UP001516023">
    <property type="component" value="Unassembled WGS sequence"/>
</dbReference>
<evidence type="ECO:0000259" key="3">
    <source>
        <dbReference type="SMART" id="SM00672"/>
    </source>
</evidence>
<dbReference type="SMART" id="SM00672">
    <property type="entry name" value="CAP10"/>
    <property type="match status" value="1"/>
</dbReference>
<sequence length="434" mass="49991">MSRHLSTDSLIVDKTYTDPRTVTLRVPQPLHDHLYRINPLVRQDGYPWHRWAEPSDGSYPLNIQKFVSILARLGRGENELGDVHPREYVSGVAPINDDTIRLYGIVQVFIIRDGKVLRPSGKTGAFVSLIQNAIGMAKKYEGVESSLKLLTEGDFPLIYDSNDYPWCGDDLVPVFRLNAIKSRKCKHAWPVLSLTYFTDVTNIQLLESPYNWDEIMTRWDQTYPWSTKIPKVVWRGRMTGYTYRDGERPRQKLVEYAKSHSDIMDIESTNKNNTIDQDDFQNFMAILDIDGNAWSARFAKLLCYSSVIIKVDPTYVGYWDNEVEPWVHYLPVRADFSDLEKTVRYAINPANAEHIAWIIKNAQAFCRTKLTIEQHTVDILWTLLAYAELLAKSSDFLLAWKSNKDAYDMPSLNMKAWPGRGPEAVFKHLQDFAG</sequence>
<evidence type="ECO:0000256" key="2">
    <source>
        <dbReference type="ARBA" id="ARBA00022679"/>
    </source>
</evidence>
<comment type="similarity">
    <text evidence="1">Belongs to the glycosyltransferase 90 family.</text>
</comment>
<evidence type="ECO:0000256" key="1">
    <source>
        <dbReference type="ARBA" id="ARBA00010118"/>
    </source>
</evidence>
<keyword evidence="2" id="KW-0808">Transferase</keyword>
<keyword evidence="5" id="KW-1185">Reference proteome</keyword>
<dbReference type="Pfam" id="PF05686">
    <property type="entry name" value="Glyco_transf_90"/>
    <property type="match status" value="1"/>
</dbReference>
<dbReference type="AlphaFoldDB" id="A0ABD3PJE9"/>
<dbReference type="PANTHER" id="PTHR12203:SF35">
    <property type="entry name" value="PROTEIN O-GLUCOSYLTRANSFERASE 1"/>
    <property type="match status" value="1"/>
</dbReference>
<gene>
    <name evidence="4" type="ORF">HJC23_004665</name>
</gene>
<organism evidence="4 5">
    <name type="scientific">Cyclotella cryptica</name>
    <dbReference type="NCBI Taxonomy" id="29204"/>
    <lineage>
        <taxon>Eukaryota</taxon>
        <taxon>Sar</taxon>
        <taxon>Stramenopiles</taxon>
        <taxon>Ochrophyta</taxon>
        <taxon>Bacillariophyta</taxon>
        <taxon>Coscinodiscophyceae</taxon>
        <taxon>Thalassiosirophycidae</taxon>
        <taxon>Stephanodiscales</taxon>
        <taxon>Stephanodiscaceae</taxon>
        <taxon>Cyclotella</taxon>
    </lineage>
</organism>
<proteinExistence type="inferred from homology"/>